<dbReference type="Proteomes" id="UP000095286">
    <property type="component" value="Unplaced"/>
</dbReference>
<evidence type="ECO:0000313" key="1">
    <source>
        <dbReference type="Proteomes" id="UP000095286"/>
    </source>
</evidence>
<reference evidence="2" key="1">
    <citation type="submission" date="2016-11" db="UniProtKB">
        <authorList>
            <consortium name="WormBaseParasite"/>
        </authorList>
    </citation>
    <scope>IDENTIFICATION</scope>
    <source>
        <strain evidence="2">KR3021</strain>
    </source>
</reference>
<evidence type="ECO:0000313" key="2">
    <source>
        <dbReference type="WBParaSite" id="RSKR_0000036700.1"/>
    </source>
</evidence>
<sequence length="761" mass="85647">MLKRKSVKEIYSRRINTSSALMNIPQDSDFDEPPPTKKYSRVAINSDEGIVLVNVKKFNLEDDVLHRNSFLGNESAVSVKSDKSDEGKLCAFCHKQVHSQSMLECVNELMCNNDCRVTQSNRRATSTATVTASLLNVSKGQIRESTQEAIKMAVYQIVGGKLAMIKKNIKSGKYSVNETCNHGIPLIFYAIKYDKPDIVAYLLHKKANIFLTTTTNRNLIHFAHLQELVTKKEKNRIFSVFKKTKKNSPPHTLISLLKERDSDGNTALHIACRYMSSDVLAKLLTLYFSVLTDPNDILDIIKTRNNQMETCLHAAANAKSAEVIFFLIDNLRDMFFSCAVTKSPSIYWEYHVTMIQMLKWNNAEGENVLFTLCRSYCDCGGGEEDRMKCDVCDVCDIATATFVRIFLKYCPEIFTSLDRFERHPLCAATVYGNLALVKQLIETVNLDPEQRDINLRTSIHHAAARGFISIVNYLVNTYKVNISARDDKGVTAIHYATIKQHLEIIEILITANRNVDMKNESGHTSLMWAVVNGCSKSLAKIVQLNPTHCKNEFDYDGLNAVHLAIKSGQKEALVYLLQNGWSTSIKTLHGETCGQVAIKGNQSHILTVLLDRYINYNETDNTGNTIMHLAASNRKYLHILDYLLKQSDTCWNSINVKNDEGNTPIAVAATKQCIGNFKLLATSDADLDVANNDGMTPVMIAIKNNLWPLIVATNYIKFEINSYNDQEKKTILDYVMDSKNFPIAMQLRQAGALTAQEYLAQ</sequence>
<organism evidence="1 2">
    <name type="scientific">Rhabditophanes sp. KR3021</name>
    <dbReference type="NCBI Taxonomy" id="114890"/>
    <lineage>
        <taxon>Eukaryota</taxon>
        <taxon>Metazoa</taxon>
        <taxon>Ecdysozoa</taxon>
        <taxon>Nematoda</taxon>
        <taxon>Chromadorea</taxon>
        <taxon>Rhabditida</taxon>
        <taxon>Tylenchina</taxon>
        <taxon>Panagrolaimomorpha</taxon>
        <taxon>Strongyloidoidea</taxon>
        <taxon>Alloionematidae</taxon>
        <taxon>Rhabditophanes</taxon>
    </lineage>
</organism>
<proteinExistence type="predicted"/>
<protein>
    <submittedName>
        <fullName evidence="2">ANK_REP_REGION domain-containing protein</fullName>
    </submittedName>
</protein>
<name>A0AC35TGR3_9BILA</name>
<dbReference type="WBParaSite" id="RSKR_0000036700.1">
    <property type="protein sequence ID" value="RSKR_0000036700.1"/>
    <property type="gene ID" value="RSKR_0000036700"/>
</dbReference>
<accession>A0AC35TGR3</accession>